<dbReference type="Gene3D" id="3.10.129.10">
    <property type="entry name" value="Hotdog Thioesterase"/>
    <property type="match status" value="1"/>
</dbReference>
<feature type="region of interest" description="Disordered" evidence="1">
    <location>
        <begin position="182"/>
        <end position="210"/>
    </location>
</feature>
<dbReference type="CDD" id="cd03443">
    <property type="entry name" value="PaaI_thioesterase"/>
    <property type="match status" value="1"/>
</dbReference>
<dbReference type="InterPro" id="IPR029069">
    <property type="entry name" value="HotDog_dom_sf"/>
</dbReference>
<dbReference type="SUPFAM" id="SSF54637">
    <property type="entry name" value="Thioesterase/thiol ester dehydrase-isomerase"/>
    <property type="match status" value="1"/>
</dbReference>
<evidence type="ECO:0000313" key="4">
    <source>
        <dbReference type="Proteomes" id="UP001485043"/>
    </source>
</evidence>
<gene>
    <name evidence="3" type="ORF">WJX84_002908</name>
</gene>
<dbReference type="EMBL" id="JALJOV010000038">
    <property type="protein sequence ID" value="KAK9868238.1"/>
    <property type="molecule type" value="Genomic_DNA"/>
</dbReference>
<evidence type="ECO:0000313" key="3">
    <source>
        <dbReference type="EMBL" id="KAK9868238.1"/>
    </source>
</evidence>
<dbReference type="Proteomes" id="UP001485043">
    <property type="component" value="Unassembled WGS sequence"/>
</dbReference>
<feature type="domain" description="Thioesterase" evidence="2">
    <location>
        <begin position="90"/>
        <end position="168"/>
    </location>
</feature>
<organism evidence="3 4">
    <name type="scientific">Apatococcus fuscideae</name>
    <dbReference type="NCBI Taxonomy" id="2026836"/>
    <lineage>
        <taxon>Eukaryota</taxon>
        <taxon>Viridiplantae</taxon>
        <taxon>Chlorophyta</taxon>
        <taxon>core chlorophytes</taxon>
        <taxon>Trebouxiophyceae</taxon>
        <taxon>Chlorellales</taxon>
        <taxon>Chlorellaceae</taxon>
        <taxon>Apatococcus</taxon>
    </lineage>
</organism>
<protein>
    <recommendedName>
        <fullName evidence="2">Thioesterase domain-containing protein</fullName>
    </recommendedName>
</protein>
<evidence type="ECO:0000259" key="2">
    <source>
        <dbReference type="Pfam" id="PF03061"/>
    </source>
</evidence>
<name>A0AAW1TFN2_9CHLO</name>
<evidence type="ECO:0000256" key="1">
    <source>
        <dbReference type="SAM" id="MobiDB-lite"/>
    </source>
</evidence>
<dbReference type="PANTHER" id="PTHR47260:SF1">
    <property type="entry name" value="UPF0644 PROTEIN PB2B4.06"/>
    <property type="match status" value="1"/>
</dbReference>
<comment type="caution">
    <text evidence="3">The sequence shown here is derived from an EMBL/GenBank/DDBJ whole genome shotgun (WGS) entry which is preliminary data.</text>
</comment>
<dbReference type="InterPro" id="IPR052061">
    <property type="entry name" value="PTE-AB_protein"/>
</dbReference>
<accession>A0AAW1TFN2</accession>
<dbReference type="AlphaFoldDB" id="A0AAW1TFN2"/>
<keyword evidence="4" id="KW-1185">Reference proteome</keyword>
<dbReference type="Pfam" id="PF03061">
    <property type="entry name" value="4HBT"/>
    <property type="match status" value="1"/>
</dbReference>
<dbReference type="PANTHER" id="PTHR47260">
    <property type="entry name" value="UPF0644 PROTEIN PB2B4.06"/>
    <property type="match status" value="1"/>
</dbReference>
<dbReference type="InterPro" id="IPR006683">
    <property type="entry name" value="Thioestr_dom"/>
</dbReference>
<reference evidence="3 4" key="1">
    <citation type="journal article" date="2024" name="Nat. Commun.">
        <title>Phylogenomics reveals the evolutionary origins of lichenization in chlorophyte algae.</title>
        <authorList>
            <person name="Puginier C."/>
            <person name="Libourel C."/>
            <person name="Otte J."/>
            <person name="Skaloud P."/>
            <person name="Haon M."/>
            <person name="Grisel S."/>
            <person name="Petersen M."/>
            <person name="Berrin J.G."/>
            <person name="Delaux P.M."/>
            <person name="Dal Grande F."/>
            <person name="Keller J."/>
        </authorList>
    </citation>
    <scope>NUCLEOTIDE SEQUENCE [LARGE SCALE GENOMIC DNA]</scope>
    <source>
        <strain evidence="3 4">SAG 2523</strain>
    </source>
</reference>
<proteinExistence type="predicted"/>
<sequence length="210" mass="22741">MGDSQDPCGPDTLHSHQPWVQELESQHGFRQVVTAGALLANNTLLPPDHMFTAFLKVNLIRDMLCLFSNVSNRFSTIVTLGSNICGHPKICHGGLTAAVIDETIGGLIYVLKREGELPPGPAFTVHLEVDYKAPVPASTVVICTASLDKVERRKIFVTAKVENQPGGLLYAEGEALFVVPKDATRDPEATQTPVVAEQLERRSSQQSPSS</sequence>